<accession>A0A1I6YNM0</accession>
<dbReference type="GeneID" id="41602422"/>
<reference evidence="1 3" key="1">
    <citation type="submission" date="2016-09" db="EMBL/GenBank/DDBJ databases">
        <title>Complete Genome Sequence of Methanosarcina thermophila MT-1.</title>
        <authorList>
            <person name="Kouzuma A."/>
        </authorList>
    </citation>
    <scope>NUCLEOTIDE SEQUENCE [LARGE SCALE GENOMIC DNA]</scope>
    <source>
        <strain evidence="1 3">MT-1</strain>
    </source>
</reference>
<organism evidence="2 4">
    <name type="scientific">Methanosarcina thermophila</name>
    <dbReference type="NCBI Taxonomy" id="2210"/>
    <lineage>
        <taxon>Archaea</taxon>
        <taxon>Methanobacteriati</taxon>
        <taxon>Methanobacteriota</taxon>
        <taxon>Stenosarchaea group</taxon>
        <taxon>Methanomicrobia</taxon>
        <taxon>Methanosarcinales</taxon>
        <taxon>Methanosarcinaceae</taxon>
        <taxon>Methanosarcina</taxon>
    </lineage>
</organism>
<sequence length="119" mass="13854">MLKDYSSNNAFEHDLNNQLESTFGFNSFTEFESQPNSVTILMVYQCNLNSNYYITLAGNELDRTLHQSDGSGKKWYLYKQDINETSINDPSDLKFYLNIDKQNGDKKYININYLAVRPN</sequence>
<proteinExistence type="predicted"/>
<name>A0A1I6YNM0_METTE</name>
<reference evidence="2 4" key="2">
    <citation type="submission" date="2016-10" db="EMBL/GenBank/DDBJ databases">
        <authorList>
            <person name="Varghese N."/>
            <person name="Submissions S."/>
        </authorList>
    </citation>
    <scope>NUCLEOTIDE SEQUENCE [LARGE SCALE GENOMIC DNA]</scope>
    <source>
        <strain evidence="2 4">DSM 11855</strain>
    </source>
</reference>
<accession>A0A3G9CV05</accession>
<gene>
    <name evidence="1" type="ORF">MESMT1_1050</name>
    <name evidence="2" type="ORF">SAMN02910340_01026</name>
</gene>
<evidence type="ECO:0000313" key="4">
    <source>
        <dbReference type="Proteomes" id="UP000323733"/>
    </source>
</evidence>
<dbReference type="EMBL" id="AP017646">
    <property type="protein sequence ID" value="BAW28980.1"/>
    <property type="molecule type" value="Genomic_DNA"/>
</dbReference>
<keyword evidence="4" id="KW-1185">Reference proteome</keyword>
<dbReference type="Proteomes" id="UP000265557">
    <property type="component" value="Chromosome"/>
</dbReference>
<dbReference type="RefSeq" id="WP_048167913.1">
    <property type="nucleotide sequence ID" value="NZ_FPAO01000003.1"/>
</dbReference>
<protein>
    <submittedName>
        <fullName evidence="2">Uncharacterized protein</fullName>
    </submittedName>
</protein>
<dbReference type="EMBL" id="FPAO01000003">
    <property type="protein sequence ID" value="SFT52080.1"/>
    <property type="molecule type" value="Genomic_DNA"/>
</dbReference>
<dbReference type="AlphaFoldDB" id="A0A1I6YNM0"/>
<evidence type="ECO:0000313" key="2">
    <source>
        <dbReference type="EMBL" id="SFT52080.1"/>
    </source>
</evidence>
<evidence type="ECO:0000313" key="3">
    <source>
        <dbReference type="Proteomes" id="UP000265557"/>
    </source>
</evidence>
<evidence type="ECO:0000313" key="1">
    <source>
        <dbReference type="EMBL" id="BAW28980.1"/>
    </source>
</evidence>
<dbReference type="Proteomes" id="UP000323733">
    <property type="component" value="Unassembled WGS sequence"/>
</dbReference>